<protein>
    <submittedName>
        <fullName evidence="4">DNA-binding transcriptional regulator, AcrR family</fullName>
    </submittedName>
</protein>
<name>A0A285JXX5_9ACTN</name>
<dbReference type="InterPro" id="IPR041678">
    <property type="entry name" value="TetR_C_16"/>
</dbReference>
<dbReference type="SUPFAM" id="SSF46689">
    <property type="entry name" value="Homeodomain-like"/>
    <property type="match status" value="1"/>
</dbReference>
<keyword evidence="1 2" id="KW-0238">DNA-binding</keyword>
<accession>A0A285JXX5</accession>
<sequence>METPEPAPPKRRDASRTRQLLLDVAKKRFARDGYSATTVRDIADEAGVNVALISRYFSSKEGLFEACLSSAVSELRRDSGEIALDDVAADIARRITTSRDDESMTESMLLLLRTSGDERAEQMRRGVIQAISERLAAVCSPTAPDGLLRAQLVLATSLGIVVLRSSLRVEPLTSAGEGELTPPLTDVINALLRASS</sequence>
<dbReference type="AlphaFoldDB" id="A0A285JXX5"/>
<dbReference type="PANTHER" id="PTHR30055">
    <property type="entry name" value="HTH-TYPE TRANSCRIPTIONAL REGULATOR RUTR"/>
    <property type="match status" value="1"/>
</dbReference>
<evidence type="ECO:0000313" key="4">
    <source>
        <dbReference type="EMBL" id="SNY65128.1"/>
    </source>
</evidence>
<dbReference type="Pfam" id="PF00440">
    <property type="entry name" value="TetR_N"/>
    <property type="match status" value="1"/>
</dbReference>
<dbReference type="Proteomes" id="UP000219612">
    <property type="component" value="Unassembled WGS sequence"/>
</dbReference>
<dbReference type="InterPro" id="IPR001647">
    <property type="entry name" value="HTH_TetR"/>
</dbReference>
<evidence type="ECO:0000313" key="5">
    <source>
        <dbReference type="Proteomes" id="UP000219612"/>
    </source>
</evidence>
<keyword evidence="5" id="KW-1185">Reference proteome</keyword>
<dbReference type="GO" id="GO:0000976">
    <property type="term" value="F:transcription cis-regulatory region binding"/>
    <property type="evidence" value="ECO:0007669"/>
    <property type="project" value="TreeGrafter"/>
</dbReference>
<dbReference type="InterPro" id="IPR009057">
    <property type="entry name" value="Homeodomain-like_sf"/>
</dbReference>
<evidence type="ECO:0000256" key="2">
    <source>
        <dbReference type="PROSITE-ProRule" id="PRU00335"/>
    </source>
</evidence>
<dbReference type="InterPro" id="IPR023772">
    <property type="entry name" value="DNA-bd_HTH_TetR-type_CS"/>
</dbReference>
<dbReference type="RefSeq" id="WP_245923674.1">
    <property type="nucleotide sequence ID" value="NZ_OBDY01000027.1"/>
</dbReference>
<proteinExistence type="predicted"/>
<dbReference type="PRINTS" id="PR00455">
    <property type="entry name" value="HTHTETR"/>
</dbReference>
<evidence type="ECO:0000256" key="1">
    <source>
        <dbReference type="ARBA" id="ARBA00023125"/>
    </source>
</evidence>
<dbReference type="PROSITE" id="PS01081">
    <property type="entry name" value="HTH_TETR_1"/>
    <property type="match status" value="1"/>
</dbReference>
<dbReference type="InterPro" id="IPR050109">
    <property type="entry name" value="HTH-type_TetR-like_transc_reg"/>
</dbReference>
<dbReference type="InterPro" id="IPR036271">
    <property type="entry name" value="Tet_transcr_reg_TetR-rel_C_sf"/>
</dbReference>
<dbReference type="Gene3D" id="1.10.357.10">
    <property type="entry name" value="Tetracycline Repressor, domain 2"/>
    <property type="match status" value="1"/>
</dbReference>
<reference evidence="5" key="1">
    <citation type="submission" date="2017-09" db="EMBL/GenBank/DDBJ databases">
        <authorList>
            <person name="Varghese N."/>
            <person name="Submissions S."/>
        </authorList>
    </citation>
    <scope>NUCLEOTIDE SEQUENCE [LARGE SCALE GENOMIC DNA]</scope>
    <source>
        <strain evidence="5">CGMCC 4.6857</strain>
    </source>
</reference>
<dbReference type="PANTHER" id="PTHR30055:SF235">
    <property type="entry name" value="TRANSCRIPTIONAL REGULATORY PROTEIN"/>
    <property type="match status" value="1"/>
</dbReference>
<feature type="DNA-binding region" description="H-T-H motif" evidence="2">
    <location>
        <begin position="38"/>
        <end position="57"/>
    </location>
</feature>
<gene>
    <name evidence="4" type="ORF">SAMN05421748_127140</name>
</gene>
<evidence type="ECO:0000259" key="3">
    <source>
        <dbReference type="PROSITE" id="PS50977"/>
    </source>
</evidence>
<organism evidence="4 5">
    <name type="scientific">Paractinoplanes atraurantiacus</name>
    <dbReference type="NCBI Taxonomy" id="1036182"/>
    <lineage>
        <taxon>Bacteria</taxon>
        <taxon>Bacillati</taxon>
        <taxon>Actinomycetota</taxon>
        <taxon>Actinomycetes</taxon>
        <taxon>Micromonosporales</taxon>
        <taxon>Micromonosporaceae</taxon>
        <taxon>Paractinoplanes</taxon>
    </lineage>
</organism>
<dbReference type="SUPFAM" id="SSF48498">
    <property type="entry name" value="Tetracyclin repressor-like, C-terminal domain"/>
    <property type="match status" value="1"/>
</dbReference>
<feature type="domain" description="HTH tetR-type" evidence="3">
    <location>
        <begin position="15"/>
        <end position="75"/>
    </location>
</feature>
<dbReference type="EMBL" id="OBDY01000027">
    <property type="protein sequence ID" value="SNY65128.1"/>
    <property type="molecule type" value="Genomic_DNA"/>
</dbReference>
<dbReference type="Pfam" id="PF17920">
    <property type="entry name" value="TetR_C_16"/>
    <property type="match status" value="1"/>
</dbReference>
<dbReference type="GO" id="GO:0003700">
    <property type="term" value="F:DNA-binding transcription factor activity"/>
    <property type="evidence" value="ECO:0007669"/>
    <property type="project" value="TreeGrafter"/>
</dbReference>
<dbReference type="PROSITE" id="PS50977">
    <property type="entry name" value="HTH_TETR_2"/>
    <property type="match status" value="1"/>
</dbReference>